<sequence>MADLTKLDAPALRSFIDEEVQPFKDDIVRLRGSSPEQGQSLYDMSNASAGPFAIGPMGSDSDTAGKNLVAHTTQAASAIDTVLNRHSTAFDQLKGNLLEVIDSMLKTQGETLQQVEGQKFLTAIREYDGAMTGEQSTGLSSSPTTTA</sequence>
<keyword evidence="2" id="KW-1185">Reference proteome</keyword>
<proteinExistence type="predicted"/>
<dbReference type="InterPro" id="IPR049801">
    <property type="entry name" value="T7SS_assoc-like"/>
</dbReference>
<reference evidence="1" key="2">
    <citation type="submission" date="2020-09" db="EMBL/GenBank/DDBJ databases">
        <authorList>
            <person name="Sun Q."/>
            <person name="Ohkuma M."/>
        </authorList>
    </citation>
    <scope>NUCLEOTIDE SEQUENCE</scope>
    <source>
        <strain evidence="1">JCM 4234</strain>
    </source>
</reference>
<organism evidence="1 2">
    <name type="scientific">Streptomyces griseoviridis</name>
    <dbReference type="NCBI Taxonomy" id="45398"/>
    <lineage>
        <taxon>Bacteria</taxon>
        <taxon>Bacillati</taxon>
        <taxon>Actinomycetota</taxon>
        <taxon>Actinomycetes</taxon>
        <taxon>Kitasatosporales</taxon>
        <taxon>Streptomycetaceae</taxon>
        <taxon>Streptomyces</taxon>
    </lineage>
</organism>
<evidence type="ECO:0008006" key="3">
    <source>
        <dbReference type="Google" id="ProtNLM"/>
    </source>
</evidence>
<dbReference type="AlphaFoldDB" id="A0A918GVG8"/>
<evidence type="ECO:0000313" key="2">
    <source>
        <dbReference type="Proteomes" id="UP000653493"/>
    </source>
</evidence>
<dbReference type="Proteomes" id="UP000653493">
    <property type="component" value="Unassembled WGS sequence"/>
</dbReference>
<gene>
    <name evidence="1" type="ORF">GCM10010238_67800</name>
</gene>
<protein>
    <recommendedName>
        <fullName evidence="3">Type VII secretion system-associated protein</fullName>
    </recommendedName>
</protein>
<reference evidence="1" key="1">
    <citation type="journal article" date="2014" name="Int. J. Syst. Evol. Microbiol.">
        <title>Complete genome sequence of Corynebacterium casei LMG S-19264T (=DSM 44701T), isolated from a smear-ripened cheese.</title>
        <authorList>
            <consortium name="US DOE Joint Genome Institute (JGI-PGF)"/>
            <person name="Walter F."/>
            <person name="Albersmeier A."/>
            <person name="Kalinowski J."/>
            <person name="Ruckert C."/>
        </authorList>
    </citation>
    <scope>NUCLEOTIDE SEQUENCE</scope>
    <source>
        <strain evidence="1">JCM 4234</strain>
    </source>
</reference>
<dbReference type="NCBIfam" id="NF033533">
    <property type="entry name" value="lone7_assoc_B"/>
    <property type="match status" value="1"/>
</dbReference>
<dbReference type="EMBL" id="BMSL01000040">
    <property type="protein sequence ID" value="GGS69715.1"/>
    <property type="molecule type" value="Genomic_DNA"/>
</dbReference>
<accession>A0A918GVG8</accession>
<name>A0A918GVG8_STRGD</name>
<comment type="caution">
    <text evidence="1">The sequence shown here is derived from an EMBL/GenBank/DDBJ whole genome shotgun (WGS) entry which is preliminary data.</text>
</comment>
<evidence type="ECO:0000313" key="1">
    <source>
        <dbReference type="EMBL" id="GGS69715.1"/>
    </source>
</evidence>